<dbReference type="Proteomes" id="UP000663981">
    <property type="component" value="Unassembled WGS sequence"/>
</dbReference>
<protein>
    <submittedName>
        <fullName evidence="3">CHRD domain-containing protein</fullName>
    </submittedName>
</protein>
<evidence type="ECO:0000256" key="1">
    <source>
        <dbReference type="SAM" id="MobiDB-lite"/>
    </source>
</evidence>
<comment type="caution">
    <text evidence="3">The sequence shown here is derived from an EMBL/GenBank/DDBJ whole genome shotgun (WGS) entry which is preliminary data.</text>
</comment>
<sequence>MLKFFIARLKGENEVPPVETDAFGIAKFVANKSRTKMKFALEVINIENFVQAHIHFGGRGENGPVIVFLFGANLETLVEQNGISTRKGVVTGTITDKDIEPNNVGIETVSDLLEFMEKEQTYVNAHTEQNPSGEIRGQIIPSNFPHY</sequence>
<name>A0ABS3MZ21_9BACI</name>
<keyword evidence="4" id="KW-1185">Reference proteome</keyword>
<reference evidence="3 4" key="1">
    <citation type="submission" date="2021-03" db="EMBL/GenBank/DDBJ databases">
        <title>Whole genome sequence of Metabacillus bambusae BG109.</title>
        <authorList>
            <person name="Jeong J.W."/>
        </authorList>
    </citation>
    <scope>NUCLEOTIDE SEQUENCE [LARGE SCALE GENOMIC DNA]</scope>
    <source>
        <strain evidence="3 4">BG109</strain>
    </source>
</reference>
<dbReference type="PROSITE" id="PS50933">
    <property type="entry name" value="CHRD"/>
    <property type="match status" value="1"/>
</dbReference>
<evidence type="ECO:0000313" key="4">
    <source>
        <dbReference type="Proteomes" id="UP000663981"/>
    </source>
</evidence>
<feature type="region of interest" description="Disordered" evidence="1">
    <location>
        <begin position="126"/>
        <end position="147"/>
    </location>
</feature>
<dbReference type="RefSeq" id="WP_207976070.1">
    <property type="nucleotide sequence ID" value="NZ_JAGDEL010000003.1"/>
</dbReference>
<accession>A0ABS3MZ21</accession>
<feature type="domain" description="CHRD" evidence="2">
    <location>
        <begin position="1"/>
        <end position="144"/>
    </location>
</feature>
<evidence type="ECO:0000259" key="2">
    <source>
        <dbReference type="PROSITE" id="PS50933"/>
    </source>
</evidence>
<evidence type="ECO:0000313" key="3">
    <source>
        <dbReference type="EMBL" id="MBO1511244.1"/>
    </source>
</evidence>
<dbReference type="Pfam" id="PF07452">
    <property type="entry name" value="CHRD"/>
    <property type="match status" value="1"/>
</dbReference>
<dbReference type="InterPro" id="IPR010895">
    <property type="entry name" value="CHRD"/>
</dbReference>
<dbReference type="EMBL" id="JAGDEL010000003">
    <property type="protein sequence ID" value="MBO1511244.1"/>
    <property type="molecule type" value="Genomic_DNA"/>
</dbReference>
<proteinExistence type="predicted"/>
<dbReference type="SMART" id="SM00754">
    <property type="entry name" value="CHRD"/>
    <property type="match status" value="1"/>
</dbReference>
<organism evidence="3 4">
    <name type="scientific">Metabacillus bambusae</name>
    <dbReference type="NCBI Taxonomy" id="2795218"/>
    <lineage>
        <taxon>Bacteria</taxon>
        <taxon>Bacillati</taxon>
        <taxon>Bacillota</taxon>
        <taxon>Bacilli</taxon>
        <taxon>Bacillales</taxon>
        <taxon>Bacillaceae</taxon>
        <taxon>Metabacillus</taxon>
    </lineage>
</organism>
<gene>
    <name evidence="3" type="ORF">I7822_06095</name>
</gene>